<gene>
    <name evidence="2" type="ORF">EV699_1061</name>
</gene>
<keyword evidence="1" id="KW-0812">Transmembrane</keyword>
<proteinExistence type="predicted"/>
<dbReference type="Proteomes" id="UP000295765">
    <property type="component" value="Unassembled WGS sequence"/>
</dbReference>
<dbReference type="AlphaFoldDB" id="A0A4R2L3W5"/>
<evidence type="ECO:0008006" key="4">
    <source>
        <dbReference type="Google" id="ProtNLM"/>
    </source>
</evidence>
<keyword evidence="3" id="KW-1185">Reference proteome</keyword>
<feature type="transmembrane region" description="Helical" evidence="1">
    <location>
        <begin position="6"/>
        <end position="22"/>
    </location>
</feature>
<accession>A0A4R2L3W5</accession>
<reference evidence="2 3" key="1">
    <citation type="submission" date="2019-03" db="EMBL/GenBank/DDBJ databases">
        <title>Genomic Encyclopedia of Type Strains, Phase IV (KMG-IV): sequencing the most valuable type-strain genomes for metagenomic binning, comparative biology and taxonomic classification.</title>
        <authorList>
            <person name="Goeker M."/>
        </authorList>
    </citation>
    <scope>NUCLEOTIDE SEQUENCE [LARGE SCALE GENOMIC DNA]</scope>
    <source>
        <strain evidence="2 3">DSM 25287</strain>
    </source>
</reference>
<name>A0A4R2L3W5_9GAMM</name>
<keyword evidence="1" id="KW-1133">Transmembrane helix</keyword>
<evidence type="ECO:0000256" key="1">
    <source>
        <dbReference type="SAM" id="Phobius"/>
    </source>
</evidence>
<comment type="caution">
    <text evidence="2">The sequence shown here is derived from an EMBL/GenBank/DDBJ whole genome shotgun (WGS) entry which is preliminary data.</text>
</comment>
<evidence type="ECO:0000313" key="3">
    <source>
        <dbReference type="Proteomes" id="UP000295765"/>
    </source>
</evidence>
<feature type="non-terminal residue" evidence="2">
    <location>
        <position position="1"/>
    </location>
</feature>
<keyword evidence="1" id="KW-0472">Membrane</keyword>
<evidence type="ECO:0000313" key="2">
    <source>
        <dbReference type="EMBL" id="TCO81907.1"/>
    </source>
</evidence>
<organism evidence="2 3">
    <name type="scientific">Plasticicumulans lactativorans</name>
    <dbReference type="NCBI Taxonomy" id="1133106"/>
    <lineage>
        <taxon>Bacteria</taxon>
        <taxon>Pseudomonadati</taxon>
        <taxon>Pseudomonadota</taxon>
        <taxon>Gammaproteobacteria</taxon>
        <taxon>Candidatus Competibacteraceae</taxon>
        <taxon>Plasticicumulans</taxon>
    </lineage>
</organism>
<dbReference type="EMBL" id="SLWY01000006">
    <property type="protein sequence ID" value="TCO81907.1"/>
    <property type="molecule type" value="Genomic_DNA"/>
</dbReference>
<protein>
    <recommendedName>
        <fullName evidence="4">TerC family protein</fullName>
    </recommendedName>
</protein>
<sequence>KGYLYFAMAFSVLVEVLNLWATQKRRAGRAAAAVPEAAE</sequence>